<dbReference type="Proteomes" id="UP000005337">
    <property type="component" value="Unassembled WGS sequence"/>
</dbReference>
<dbReference type="CDD" id="cd00093">
    <property type="entry name" value="HTH_XRE"/>
    <property type="match status" value="1"/>
</dbReference>
<dbReference type="EMBL" id="ABDW01000014">
    <property type="protein sequence ID" value="EDT14993.1"/>
    <property type="molecule type" value="Genomic_DNA"/>
</dbReference>
<proteinExistence type="predicted"/>
<dbReference type="Gene3D" id="1.10.260.40">
    <property type="entry name" value="lambda repressor-like DNA-binding domains"/>
    <property type="match status" value="1"/>
</dbReference>
<evidence type="ECO:0000313" key="2">
    <source>
        <dbReference type="EMBL" id="EDT14993.1"/>
    </source>
</evidence>
<dbReference type="PROSITE" id="PS50943">
    <property type="entry name" value="HTH_CROC1"/>
    <property type="match status" value="1"/>
</dbReference>
<dbReference type="SMART" id="SM00530">
    <property type="entry name" value="HTH_XRE"/>
    <property type="match status" value="1"/>
</dbReference>
<name>B1BTF7_CLOPF</name>
<evidence type="ECO:0000313" key="3">
    <source>
        <dbReference type="Proteomes" id="UP000005337"/>
    </source>
</evidence>
<dbReference type="RefSeq" id="WP_003463581.1">
    <property type="nucleotide sequence ID" value="NZ_ABDW01000014.1"/>
</dbReference>
<dbReference type="GO" id="GO:0003677">
    <property type="term" value="F:DNA binding"/>
    <property type="evidence" value="ECO:0007669"/>
    <property type="project" value="InterPro"/>
</dbReference>
<gene>
    <name evidence="2" type="ORF">AC3_0042</name>
</gene>
<dbReference type="SUPFAM" id="SSF47413">
    <property type="entry name" value="lambda repressor-like DNA-binding domains"/>
    <property type="match status" value="1"/>
</dbReference>
<evidence type="ECO:0000259" key="1">
    <source>
        <dbReference type="PROSITE" id="PS50943"/>
    </source>
</evidence>
<protein>
    <submittedName>
        <fullName evidence="2">Conserved domain protein</fullName>
    </submittedName>
</protein>
<dbReference type="Pfam" id="PF13443">
    <property type="entry name" value="HTH_26"/>
    <property type="match status" value="1"/>
</dbReference>
<dbReference type="PANTHER" id="PTHR37301">
    <property type="entry name" value="DNA-BINDING PROTEIN-RELATED"/>
    <property type="match status" value="1"/>
</dbReference>
<sequence length="66" mass="7740">MINNKFSVLLGERLIKITEISERTGVSRTTLTNLYYKRSKSISFDVLNKLCEFFDCSIEDIIEFKK</sequence>
<dbReference type="InterPro" id="IPR010982">
    <property type="entry name" value="Lambda_DNA-bd_dom_sf"/>
</dbReference>
<dbReference type="AlphaFoldDB" id="B1BTF7"/>
<feature type="domain" description="HTH cro/C1-type" evidence="1">
    <location>
        <begin position="15"/>
        <end position="61"/>
    </location>
</feature>
<dbReference type="InterPro" id="IPR001387">
    <property type="entry name" value="Cro/C1-type_HTH"/>
</dbReference>
<reference evidence="2 3" key="1">
    <citation type="submission" date="2007-07" db="EMBL/GenBank/DDBJ databases">
        <title>Annotation of Clostridium perfringens E str. JGS1987.</title>
        <authorList>
            <person name="Paulsen I."/>
            <person name="Sebastian Y."/>
        </authorList>
    </citation>
    <scope>NUCLEOTIDE SEQUENCE [LARGE SCALE GENOMIC DNA]</scope>
    <source>
        <strain evidence="3">E str. JGS1987</strain>
    </source>
</reference>
<organism evidence="2 3">
    <name type="scientific">Clostridium perfringens E str. JGS1987</name>
    <dbReference type="NCBI Taxonomy" id="451755"/>
    <lineage>
        <taxon>Bacteria</taxon>
        <taxon>Bacillati</taxon>
        <taxon>Bacillota</taxon>
        <taxon>Clostridia</taxon>
        <taxon>Eubacteriales</taxon>
        <taxon>Clostridiaceae</taxon>
        <taxon>Clostridium</taxon>
    </lineage>
</organism>
<accession>B1BTF7</accession>
<dbReference type="PANTHER" id="PTHR37301:SF1">
    <property type="entry name" value="DNA-BINDING PROTEIN"/>
    <property type="match status" value="1"/>
</dbReference>
<comment type="caution">
    <text evidence="2">The sequence shown here is derived from an EMBL/GenBank/DDBJ whole genome shotgun (WGS) entry which is preliminary data.</text>
</comment>